<keyword evidence="1" id="KW-0031">Aminopeptidase</keyword>
<accession>A0A1G9QWZ5</accession>
<dbReference type="PROSITE" id="PS51257">
    <property type="entry name" value="PROKAR_LIPOPROTEIN"/>
    <property type="match status" value="1"/>
</dbReference>
<dbReference type="EMBL" id="FNGU01000004">
    <property type="protein sequence ID" value="SDM15391.1"/>
    <property type="molecule type" value="Genomic_DNA"/>
</dbReference>
<evidence type="ECO:0000313" key="2">
    <source>
        <dbReference type="Proteomes" id="UP000182146"/>
    </source>
</evidence>
<keyword evidence="1" id="KW-0645">Protease</keyword>
<gene>
    <name evidence="1" type="ORF">SAMN05660860_01936</name>
</gene>
<protein>
    <submittedName>
        <fullName evidence="1">Predicted aminopeptidase</fullName>
    </submittedName>
</protein>
<proteinExistence type="predicted"/>
<dbReference type="PIRSF" id="PIRSF029285">
    <property type="entry name" value="Aminopept"/>
    <property type="match status" value="1"/>
</dbReference>
<dbReference type="GO" id="GO:0004177">
    <property type="term" value="F:aminopeptidase activity"/>
    <property type="evidence" value="ECO:0007669"/>
    <property type="project" value="UniProtKB-KW"/>
</dbReference>
<dbReference type="AlphaFoldDB" id="A0A1G9QWZ5"/>
<dbReference type="InterPro" id="IPR014553">
    <property type="entry name" value="Aminopept"/>
</dbReference>
<dbReference type="OrthoDB" id="357991at2"/>
<keyword evidence="1" id="KW-0378">Hydrolase</keyword>
<dbReference type="RefSeq" id="WP_052445842.1">
    <property type="nucleotide sequence ID" value="NZ_FNGU01000004.1"/>
</dbReference>
<evidence type="ECO:0000313" key="1">
    <source>
        <dbReference type="EMBL" id="SDM15391.1"/>
    </source>
</evidence>
<name>A0A1G9QWZ5_9BACT</name>
<dbReference type="Proteomes" id="UP000182146">
    <property type="component" value="Unassembled WGS sequence"/>
</dbReference>
<organism evidence="1 2">
    <name type="scientific">Geoalkalibacter ferrihydriticus</name>
    <dbReference type="NCBI Taxonomy" id="392333"/>
    <lineage>
        <taxon>Bacteria</taxon>
        <taxon>Pseudomonadati</taxon>
        <taxon>Thermodesulfobacteriota</taxon>
        <taxon>Desulfuromonadia</taxon>
        <taxon>Desulfuromonadales</taxon>
        <taxon>Geoalkalibacteraceae</taxon>
        <taxon>Geoalkalibacter</taxon>
    </lineage>
</organism>
<reference evidence="1 2" key="1">
    <citation type="submission" date="2016-10" db="EMBL/GenBank/DDBJ databases">
        <authorList>
            <person name="de Groot N.N."/>
        </authorList>
    </citation>
    <scope>NUCLEOTIDE SEQUENCE [LARGE SCALE GENOMIC DNA]</scope>
    <source>
        <strain evidence="1 2">DSM 17813</strain>
    </source>
</reference>
<dbReference type="STRING" id="392333.SAMN05660860_01936"/>
<dbReference type="Pfam" id="PF10023">
    <property type="entry name" value="Aminopep"/>
    <property type="match status" value="1"/>
</dbReference>
<sequence>MKWVRFLSYLLAAVLLSGCGELAYYSQCVTGHLHLMSRARPITAVLNDPETSPELHERLSRVLEIRNFASRELNLPENGSYRSYADLQRPYVVWNVVATPEFSVDPITWCFPVAGCVPYRGYYKEESARRFAEQLKEQGHDVQVYGVAAYSTLSWFNDPVLNTFSHREETSLAALIFHELAHQQVYVKNDSSFNEAFAVAVELEGVERWLEARGNSEQIEKYRKRFVREEEFVLLLLEMRSRLMQVYALPLDEDLMRSKKEETFELFRNDYAQLKERWDGYAGFDSWLNRPLNNAHFASVSTYRTLVPAFQSLLVRHGGNLKQFYTEAQRLADLPREERSLVLAHWLEKGREIPYLTVDAEFPESHPQF</sequence>